<protein>
    <recommendedName>
        <fullName evidence="2">Peptidase S53 domain-containing protein</fullName>
    </recommendedName>
</protein>
<evidence type="ECO:0000256" key="1">
    <source>
        <dbReference type="PROSITE-ProRule" id="PRU01032"/>
    </source>
</evidence>
<keyword evidence="4" id="KW-1185">Reference proteome</keyword>
<keyword evidence="1" id="KW-0479">Metal-binding</keyword>
<feature type="binding site" evidence="1">
    <location>
        <position position="34"/>
    </location>
    <ligand>
        <name>Ca(2+)</name>
        <dbReference type="ChEBI" id="CHEBI:29108"/>
    </ligand>
</feature>
<dbReference type="InterPro" id="IPR050819">
    <property type="entry name" value="Tripeptidyl-peptidase_I"/>
</dbReference>
<feature type="domain" description="Peptidase S53" evidence="2">
    <location>
        <begin position="1"/>
        <end position="75"/>
    </location>
</feature>
<sequence length="76" mass="8338">MISLINNERMLAGKGPVGFTNPVLYRHPEVLEDVVHGHNVGCYEGHGFRAAKGWDAATGLGSPDFQRLLDLYMSLP</sequence>
<dbReference type="AlphaFoldDB" id="A0AA39WWJ0"/>
<organism evidence="3 4">
    <name type="scientific">Immersiella caudata</name>
    <dbReference type="NCBI Taxonomy" id="314043"/>
    <lineage>
        <taxon>Eukaryota</taxon>
        <taxon>Fungi</taxon>
        <taxon>Dikarya</taxon>
        <taxon>Ascomycota</taxon>
        <taxon>Pezizomycotina</taxon>
        <taxon>Sordariomycetes</taxon>
        <taxon>Sordariomycetidae</taxon>
        <taxon>Sordariales</taxon>
        <taxon>Lasiosphaeriaceae</taxon>
        <taxon>Immersiella</taxon>
    </lineage>
</organism>
<dbReference type="GO" id="GO:0008240">
    <property type="term" value="F:tripeptidyl-peptidase activity"/>
    <property type="evidence" value="ECO:0007669"/>
    <property type="project" value="TreeGrafter"/>
</dbReference>
<feature type="binding site" evidence="1">
    <location>
        <position position="53"/>
    </location>
    <ligand>
        <name>Ca(2+)</name>
        <dbReference type="ChEBI" id="CHEBI:29108"/>
    </ligand>
</feature>
<comment type="caution">
    <text evidence="1">Lacks conserved residue(s) required for the propagation of feature annotation.</text>
</comment>
<feature type="binding site" evidence="1">
    <location>
        <position position="55"/>
    </location>
    <ligand>
        <name>Ca(2+)</name>
        <dbReference type="ChEBI" id="CHEBI:29108"/>
    </ligand>
</feature>
<dbReference type="PANTHER" id="PTHR14218:SF19">
    <property type="entry name" value="SERINE PROTEASE AORO, PUTATIVE (AFU_ORTHOLOGUE AFUA_6G10250)-RELATED"/>
    <property type="match status" value="1"/>
</dbReference>
<dbReference type="GO" id="GO:0006508">
    <property type="term" value="P:proteolysis"/>
    <property type="evidence" value="ECO:0007669"/>
    <property type="project" value="InterPro"/>
</dbReference>
<gene>
    <name evidence="3" type="ORF">B0T14DRAFT_514285</name>
</gene>
<comment type="cofactor">
    <cofactor evidence="1">
        <name>Ca(2+)</name>
        <dbReference type="ChEBI" id="CHEBI:29108"/>
    </cofactor>
    <text evidence="1">Binds 1 Ca(2+) ion per subunit.</text>
</comment>
<feature type="binding site" evidence="1">
    <location>
        <position position="33"/>
    </location>
    <ligand>
        <name>Ca(2+)</name>
        <dbReference type="ChEBI" id="CHEBI:29108"/>
    </ligand>
</feature>
<dbReference type="Proteomes" id="UP001175000">
    <property type="component" value="Unassembled WGS sequence"/>
</dbReference>
<dbReference type="PANTHER" id="PTHR14218">
    <property type="entry name" value="PROTEASE S8 TRIPEPTIDYL PEPTIDASE I CLN2"/>
    <property type="match status" value="1"/>
</dbReference>
<dbReference type="EMBL" id="JAULSU010000003">
    <property type="protein sequence ID" value="KAK0622692.1"/>
    <property type="molecule type" value="Genomic_DNA"/>
</dbReference>
<evidence type="ECO:0000313" key="4">
    <source>
        <dbReference type="Proteomes" id="UP001175000"/>
    </source>
</evidence>
<dbReference type="PROSITE" id="PS51695">
    <property type="entry name" value="SEDOLISIN"/>
    <property type="match status" value="1"/>
</dbReference>
<comment type="caution">
    <text evidence="3">The sequence shown here is derived from an EMBL/GenBank/DDBJ whole genome shotgun (WGS) entry which is preliminary data.</text>
</comment>
<evidence type="ECO:0000259" key="2">
    <source>
        <dbReference type="PROSITE" id="PS51695"/>
    </source>
</evidence>
<name>A0AA39WWJ0_9PEZI</name>
<dbReference type="GO" id="GO:0004252">
    <property type="term" value="F:serine-type endopeptidase activity"/>
    <property type="evidence" value="ECO:0007669"/>
    <property type="project" value="InterPro"/>
</dbReference>
<dbReference type="Gene3D" id="3.40.50.200">
    <property type="entry name" value="Peptidase S8/S53 domain"/>
    <property type="match status" value="1"/>
</dbReference>
<dbReference type="SUPFAM" id="SSF52743">
    <property type="entry name" value="Subtilisin-like"/>
    <property type="match status" value="1"/>
</dbReference>
<proteinExistence type="predicted"/>
<evidence type="ECO:0000313" key="3">
    <source>
        <dbReference type="EMBL" id="KAK0622692.1"/>
    </source>
</evidence>
<dbReference type="InterPro" id="IPR036852">
    <property type="entry name" value="Peptidase_S8/S53_dom_sf"/>
</dbReference>
<dbReference type="InterPro" id="IPR030400">
    <property type="entry name" value="Sedolisin_dom"/>
</dbReference>
<keyword evidence="1" id="KW-0106">Calcium</keyword>
<reference evidence="3" key="1">
    <citation type="submission" date="2023-06" db="EMBL/GenBank/DDBJ databases">
        <title>Genome-scale phylogeny and comparative genomics of the fungal order Sordariales.</title>
        <authorList>
            <consortium name="Lawrence Berkeley National Laboratory"/>
            <person name="Hensen N."/>
            <person name="Bonometti L."/>
            <person name="Westerberg I."/>
            <person name="Brannstrom I.O."/>
            <person name="Guillou S."/>
            <person name="Cros-Aarteil S."/>
            <person name="Calhoun S."/>
            <person name="Haridas S."/>
            <person name="Kuo A."/>
            <person name="Mondo S."/>
            <person name="Pangilinan J."/>
            <person name="Riley R."/>
            <person name="Labutti K."/>
            <person name="Andreopoulos B."/>
            <person name="Lipzen A."/>
            <person name="Chen C."/>
            <person name="Yanf M."/>
            <person name="Daum C."/>
            <person name="Ng V."/>
            <person name="Clum A."/>
            <person name="Steindorff A."/>
            <person name="Ohm R."/>
            <person name="Martin F."/>
            <person name="Silar P."/>
            <person name="Natvig D."/>
            <person name="Lalanne C."/>
            <person name="Gautier V."/>
            <person name="Ament-Velasquez S.L."/>
            <person name="Kruys A."/>
            <person name="Hutchinson M.I."/>
            <person name="Powell A.J."/>
            <person name="Barry K."/>
            <person name="Miller A.N."/>
            <person name="Grigoriev I.V."/>
            <person name="Debuchy R."/>
            <person name="Gladieux P."/>
            <person name="Thoren M.H."/>
            <person name="Johannesson H."/>
        </authorList>
    </citation>
    <scope>NUCLEOTIDE SEQUENCE</scope>
    <source>
        <strain evidence="3">CBS 606.72</strain>
    </source>
</reference>
<accession>A0AA39WWJ0</accession>
<dbReference type="GO" id="GO:0046872">
    <property type="term" value="F:metal ion binding"/>
    <property type="evidence" value="ECO:0007669"/>
    <property type="project" value="UniProtKB-UniRule"/>
</dbReference>